<dbReference type="OrthoDB" id="10070415at2759"/>
<proteinExistence type="predicted"/>
<evidence type="ECO:0000313" key="3">
    <source>
        <dbReference type="Proteomes" id="UP000275846"/>
    </source>
</evidence>
<accession>A0A183TEG4</accession>
<dbReference type="PANTHER" id="PTHR47027:SF26">
    <property type="entry name" value="REVERSE TRANSCRIPTASE DOMAIN-CONTAINING PROTEIN"/>
    <property type="match status" value="1"/>
</dbReference>
<protein>
    <submittedName>
        <fullName evidence="4">Reverse transcriptase domain-containing protein</fullName>
    </submittedName>
</protein>
<name>A0A183TEG4_SCHSO</name>
<dbReference type="InterPro" id="IPR000477">
    <property type="entry name" value="RT_dom"/>
</dbReference>
<sequence>MTKPLAGAAELVAMTGTGFMHGMGVCWGVNLAPRHLSELPVLVAVDIRVRRRRCLQFSGIKTPTAVSSVNAPATCAKKPRLELILLRTESEDTMASSQCGRNDIRCDVRSESLVQRCRTIDMIFAARQLQENCQEMRTHLYTTFLDLTKAFDTGNRNGLWKIMQKFGCPELFTHMVRQLHDGMMARVTDNGTVSKAFAVTNGVKLDCALAPSLFCLMFSAMLTDAYREKRPGIRIAYRMDG</sequence>
<dbReference type="EMBL" id="UYSU01039379">
    <property type="protein sequence ID" value="VDM01248.1"/>
    <property type="molecule type" value="Genomic_DNA"/>
</dbReference>
<dbReference type="PANTHER" id="PTHR47027">
    <property type="entry name" value="REVERSE TRANSCRIPTASE DOMAIN-CONTAINING PROTEIN"/>
    <property type="match status" value="1"/>
</dbReference>
<feature type="domain" description="Reverse transcriptase" evidence="1">
    <location>
        <begin position="121"/>
        <end position="227"/>
    </location>
</feature>
<organism evidence="4">
    <name type="scientific">Schistocephalus solidus</name>
    <name type="common">Tapeworm</name>
    <dbReference type="NCBI Taxonomy" id="70667"/>
    <lineage>
        <taxon>Eukaryota</taxon>
        <taxon>Metazoa</taxon>
        <taxon>Spiralia</taxon>
        <taxon>Lophotrochozoa</taxon>
        <taxon>Platyhelminthes</taxon>
        <taxon>Cestoda</taxon>
        <taxon>Eucestoda</taxon>
        <taxon>Diphyllobothriidea</taxon>
        <taxon>Diphyllobothriidae</taxon>
        <taxon>Schistocephalus</taxon>
    </lineage>
</organism>
<reference evidence="4" key="1">
    <citation type="submission" date="2016-06" db="UniProtKB">
        <authorList>
            <consortium name="WormBaseParasite"/>
        </authorList>
    </citation>
    <scope>IDENTIFICATION</scope>
</reference>
<dbReference type="AlphaFoldDB" id="A0A183TEG4"/>
<reference evidence="2 3" key="2">
    <citation type="submission" date="2018-11" db="EMBL/GenBank/DDBJ databases">
        <authorList>
            <consortium name="Pathogen Informatics"/>
        </authorList>
    </citation>
    <scope>NUCLEOTIDE SEQUENCE [LARGE SCALE GENOMIC DNA]</scope>
    <source>
        <strain evidence="2 3">NST_G2</strain>
    </source>
</reference>
<gene>
    <name evidence="2" type="ORF">SSLN_LOCUS14862</name>
</gene>
<evidence type="ECO:0000313" key="2">
    <source>
        <dbReference type="EMBL" id="VDM01248.1"/>
    </source>
</evidence>
<evidence type="ECO:0000259" key="1">
    <source>
        <dbReference type="Pfam" id="PF00078"/>
    </source>
</evidence>
<keyword evidence="3" id="KW-1185">Reference proteome</keyword>
<dbReference type="WBParaSite" id="SSLN_0001542101-mRNA-1">
    <property type="protein sequence ID" value="SSLN_0001542101-mRNA-1"/>
    <property type="gene ID" value="SSLN_0001542101"/>
</dbReference>
<evidence type="ECO:0000313" key="4">
    <source>
        <dbReference type="WBParaSite" id="SSLN_0001542101-mRNA-1"/>
    </source>
</evidence>
<dbReference type="Pfam" id="PF00078">
    <property type="entry name" value="RVT_1"/>
    <property type="match status" value="1"/>
</dbReference>
<dbReference type="Proteomes" id="UP000275846">
    <property type="component" value="Unassembled WGS sequence"/>
</dbReference>